<dbReference type="InterPro" id="IPR046347">
    <property type="entry name" value="bZIP_sf"/>
</dbReference>
<feature type="compositionally biased region" description="Polar residues" evidence="4">
    <location>
        <begin position="307"/>
        <end position="317"/>
    </location>
</feature>
<dbReference type="GO" id="GO:0000976">
    <property type="term" value="F:transcription cis-regulatory region binding"/>
    <property type="evidence" value="ECO:0007669"/>
    <property type="project" value="InterPro"/>
</dbReference>
<keyword evidence="2" id="KW-0539">Nucleus</keyword>
<keyword evidence="3" id="KW-0175">Coiled coil</keyword>
<comment type="subcellular location">
    <subcellularLocation>
        <location evidence="1">Nucleus</location>
    </subcellularLocation>
</comment>
<evidence type="ECO:0000256" key="4">
    <source>
        <dbReference type="SAM" id="MobiDB-lite"/>
    </source>
</evidence>
<dbReference type="SMART" id="SM00338">
    <property type="entry name" value="BRLZ"/>
    <property type="match status" value="1"/>
</dbReference>
<dbReference type="InterPro" id="IPR050936">
    <property type="entry name" value="AP-1-like"/>
</dbReference>
<dbReference type="Proteomes" id="UP000305948">
    <property type="component" value="Unassembled WGS sequence"/>
</dbReference>
<feature type="domain" description="BZIP" evidence="5">
    <location>
        <begin position="33"/>
        <end position="47"/>
    </location>
</feature>
<keyword evidence="7" id="KW-1185">Reference proteome</keyword>
<dbReference type="SUPFAM" id="SSF57959">
    <property type="entry name" value="Leucine zipper domain"/>
    <property type="match status" value="1"/>
</dbReference>
<dbReference type="AlphaFoldDB" id="A0A5C3NLD2"/>
<dbReference type="Gene3D" id="1.20.5.170">
    <property type="match status" value="1"/>
</dbReference>
<evidence type="ECO:0000259" key="5">
    <source>
        <dbReference type="PROSITE" id="PS00036"/>
    </source>
</evidence>
<dbReference type="OrthoDB" id="2285533at2759"/>
<dbReference type="PANTHER" id="PTHR40621:SF6">
    <property type="entry name" value="AP-1-LIKE TRANSCRIPTION FACTOR YAP1-RELATED"/>
    <property type="match status" value="1"/>
</dbReference>
<evidence type="ECO:0000313" key="7">
    <source>
        <dbReference type="Proteomes" id="UP000305948"/>
    </source>
</evidence>
<evidence type="ECO:0000313" key="6">
    <source>
        <dbReference type="EMBL" id="TFK57286.1"/>
    </source>
</evidence>
<evidence type="ECO:0000256" key="1">
    <source>
        <dbReference type="ARBA" id="ARBA00004123"/>
    </source>
</evidence>
<dbReference type="EMBL" id="ML213503">
    <property type="protein sequence ID" value="TFK57286.1"/>
    <property type="molecule type" value="Genomic_DNA"/>
</dbReference>
<dbReference type="PANTHER" id="PTHR40621">
    <property type="entry name" value="TRANSCRIPTION FACTOR KAPC-RELATED"/>
    <property type="match status" value="1"/>
</dbReference>
<feature type="compositionally biased region" description="Polar residues" evidence="4">
    <location>
        <begin position="157"/>
        <end position="169"/>
    </location>
</feature>
<reference evidence="6 7" key="1">
    <citation type="journal article" date="2019" name="Nat. Ecol. Evol.">
        <title>Megaphylogeny resolves global patterns of mushroom evolution.</title>
        <authorList>
            <person name="Varga T."/>
            <person name="Krizsan K."/>
            <person name="Foldi C."/>
            <person name="Dima B."/>
            <person name="Sanchez-Garcia M."/>
            <person name="Sanchez-Ramirez S."/>
            <person name="Szollosi G.J."/>
            <person name="Szarkandi J.G."/>
            <person name="Papp V."/>
            <person name="Albert L."/>
            <person name="Andreopoulos W."/>
            <person name="Angelini C."/>
            <person name="Antonin V."/>
            <person name="Barry K.W."/>
            <person name="Bougher N.L."/>
            <person name="Buchanan P."/>
            <person name="Buyck B."/>
            <person name="Bense V."/>
            <person name="Catcheside P."/>
            <person name="Chovatia M."/>
            <person name="Cooper J."/>
            <person name="Damon W."/>
            <person name="Desjardin D."/>
            <person name="Finy P."/>
            <person name="Geml J."/>
            <person name="Haridas S."/>
            <person name="Hughes K."/>
            <person name="Justo A."/>
            <person name="Karasinski D."/>
            <person name="Kautmanova I."/>
            <person name="Kiss B."/>
            <person name="Kocsube S."/>
            <person name="Kotiranta H."/>
            <person name="LaButti K.M."/>
            <person name="Lechner B.E."/>
            <person name="Liimatainen K."/>
            <person name="Lipzen A."/>
            <person name="Lukacs Z."/>
            <person name="Mihaltcheva S."/>
            <person name="Morgado L.N."/>
            <person name="Niskanen T."/>
            <person name="Noordeloos M.E."/>
            <person name="Ohm R.A."/>
            <person name="Ortiz-Santana B."/>
            <person name="Ovrebo C."/>
            <person name="Racz N."/>
            <person name="Riley R."/>
            <person name="Savchenko A."/>
            <person name="Shiryaev A."/>
            <person name="Soop K."/>
            <person name="Spirin V."/>
            <person name="Szebenyi C."/>
            <person name="Tomsovsky M."/>
            <person name="Tulloss R.E."/>
            <person name="Uehling J."/>
            <person name="Grigoriev I.V."/>
            <person name="Vagvolgyi C."/>
            <person name="Papp T."/>
            <person name="Martin F.M."/>
            <person name="Miettinen O."/>
            <person name="Hibbett D.S."/>
            <person name="Nagy L.G."/>
        </authorList>
    </citation>
    <scope>NUCLEOTIDE SEQUENCE [LARGE SCALE GENOMIC DNA]</scope>
    <source>
        <strain evidence="6 7">OMC1185</strain>
    </source>
</reference>
<feature type="compositionally biased region" description="Low complexity" evidence="4">
    <location>
        <begin position="228"/>
        <end position="245"/>
    </location>
</feature>
<organism evidence="6 7">
    <name type="scientific">Heliocybe sulcata</name>
    <dbReference type="NCBI Taxonomy" id="5364"/>
    <lineage>
        <taxon>Eukaryota</taxon>
        <taxon>Fungi</taxon>
        <taxon>Dikarya</taxon>
        <taxon>Basidiomycota</taxon>
        <taxon>Agaricomycotina</taxon>
        <taxon>Agaricomycetes</taxon>
        <taxon>Gloeophyllales</taxon>
        <taxon>Gloeophyllaceae</taxon>
        <taxon>Heliocybe</taxon>
    </lineage>
</organism>
<dbReference type="GO" id="GO:0001228">
    <property type="term" value="F:DNA-binding transcription activator activity, RNA polymerase II-specific"/>
    <property type="evidence" value="ECO:0007669"/>
    <property type="project" value="TreeGrafter"/>
</dbReference>
<name>A0A5C3NLD2_9AGAM</name>
<evidence type="ECO:0000256" key="3">
    <source>
        <dbReference type="SAM" id="Coils"/>
    </source>
</evidence>
<sequence>MPKSNSSPPSSSCVKSPSDEGDAGPRLSDVALRKKKNADAQAAFRARRANYIATLEETVTSLESVVLQLQESCREVRTENTELRHENVRLRSEMRDRDKFWRGLWHAKRTGQGPDSLPDELPPLSSTYSVPFPSSNVTNAHMNSSAHMGPYGDENVPYSTEDSSVSVSGGSYHPYGDHPGGLVYPGAESDTTSSDSRMDSHKMSKYAHYSSYGVGRNGAWPQAVSQTSSSGGDSCPQESSSSSHSPAFVESPTLTTSGLSYAGRFPLMEDQKVPINSLEAAPYVFSASPNQSPTTSTPPLSTSVTPFQYNMSDSATAQERADYEYRRRTMSHGPEVTLHGGTADISLNGGQNNGVRYRFGARRANSGPDRPLVAPTPQMPSYHSDIHHGRGSSEGDADAFHQARHNGTLSRASRSPSPGTPPISGTLAVIKAQAFGALRRTRTRSKKTTETAAKVAMVLEARGIGMGLHVGAGSKRPRLQSDDEDI</sequence>
<protein>
    <recommendedName>
        <fullName evidence="5">BZIP domain-containing protein</fullName>
    </recommendedName>
</protein>
<feature type="region of interest" description="Disordered" evidence="4">
    <location>
        <begin position="139"/>
        <end position="200"/>
    </location>
</feature>
<dbReference type="STRING" id="5364.A0A5C3NLD2"/>
<feature type="region of interest" description="Disordered" evidence="4">
    <location>
        <begin position="1"/>
        <end position="39"/>
    </location>
</feature>
<dbReference type="InterPro" id="IPR004827">
    <property type="entry name" value="bZIP"/>
</dbReference>
<feature type="coiled-coil region" evidence="3">
    <location>
        <begin position="52"/>
        <end position="93"/>
    </location>
</feature>
<feature type="region of interest" description="Disordered" evidence="4">
    <location>
        <begin position="362"/>
        <end position="425"/>
    </location>
</feature>
<gene>
    <name evidence="6" type="ORF">OE88DRAFT_1650924</name>
</gene>
<accession>A0A5C3NLD2</accession>
<feature type="compositionally biased region" description="Low complexity" evidence="4">
    <location>
        <begin position="413"/>
        <end position="425"/>
    </location>
</feature>
<proteinExistence type="predicted"/>
<feature type="region of interest" description="Disordered" evidence="4">
    <location>
        <begin position="288"/>
        <end position="319"/>
    </location>
</feature>
<feature type="compositionally biased region" description="Low complexity" evidence="4">
    <location>
        <begin position="1"/>
        <end position="16"/>
    </location>
</feature>
<evidence type="ECO:0000256" key="2">
    <source>
        <dbReference type="ARBA" id="ARBA00023242"/>
    </source>
</evidence>
<feature type="region of interest" description="Disordered" evidence="4">
    <location>
        <begin position="220"/>
        <end position="252"/>
    </location>
</feature>
<dbReference type="PROSITE" id="PS00036">
    <property type="entry name" value="BZIP_BASIC"/>
    <property type="match status" value="1"/>
</dbReference>
<feature type="compositionally biased region" description="Basic and acidic residues" evidence="4">
    <location>
        <begin position="384"/>
        <end position="401"/>
    </location>
</feature>
<feature type="compositionally biased region" description="Low complexity" evidence="4">
    <location>
        <begin position="288"/>
        <end position="306"/>
    </location>
</feature>
<dbReference type="GO" id="GO:0090575">
    <property type="term" value="C:RNA polymerase II transcription regulator complex"/>
    <property type="evidence" value="ECO:0007669"/>
    <property type="project" value="TreeGrafter"/>
</dbReference>